<keyword evidence="2" id="KW-1185">Reference proteome</keyword>
<protein>
    <submittedName>
        <fullName evidence="1">Multidrug resistance protein fnx1</fullName>
    </submittedName>
</protein>
<accession>A0ACC0CRN1</accession>
<dbReference type="Proteomes" id="UP001497680">
    <property type="component" value="Unassembled WGS sequence"/>
</dbReference>
<reference evidence="1 2" key="1">
    <citation type="journal article" date="2022" name="New Phytol.">
        <title>Ecological generalism drives hyperdiversity of secondary metabolite gene clusters in xylarialean endophytes.</title>
        <authorList>
            <person name="Franco M.E.E."/>
            <person name="Wisecaver J.H."/>
            <person name="Arnold A.E."/>
            <person name="Ju Y.M."/>
            <person name="Slot J.C."/>
            <person name="Ahrendt S."/>
            <person name="Moore L.P."/>
            <person name="Eastman K.E."/>
            <person name="Scott K."/>
            <person name="Konkel Z."/>
            <person name="Mondo S.J."/>
            <person name="Kuo A."/>
            <person name="Hayes R.D."/>
            <person name="Haridas S."/>
            <person name="Andreopoulos B."/>
            <person name="Riley R."/>
            <person name="LaButti K."/>
            <person name="Pangilinan J."/>
            <person name="Lipzen A."/>
            <person name="Amirebrahimi M."/>
            <person name="Yan J."/>
            <person name="Adam C."/>
            <person name="Keymanesh K."/>
            <person name="Ng V."/>
            <person name="Louie K."/>
            <person name="Northen T."/>
            <person name="Drula E."/>
            <person name="Henrissat B."/>
            <person name="Hsieh H.M."/>
            <person name="Youens-Clark K."/>
            <person name="Lutzoni F."/>
            <person name="Miadlikowska J."/>
            <person name="Eastwood D.C."/>
            <person name="Hamelin R.C."/>
            <person name="Grigoriev I.V."/>
            <person name="U'Ren J.M."/>
        </authorList>
    </citation>
    <scope>NUCLEOTIDE SEQUENCE [LARGE SCALE GENOMIC DNA]</scope>
    <source>
        <strain evidence="1 2">ER1909</strain>
    </source>
</reference>
<organism evidence="1 2">
    <name type="scientific">Hypoxylon rubiginosum</name>
    <dbReference type="NCBI Taxonomy" id="110542"/>
    <lineage>
        <taxon>Eukaryota</taxon>
        <taxon>Fungi</taxon>
        <taxon>Dikarya</taxon>
        <taxon>Ascomycota</taxon>
        <taxon>Pezizomycotina</taxon>
        <taxon>Sordariomycetes</taxon>
        <taxon>Xylariomycetidae</taxon>
        <taxon>Xylariales</taxon>
        <taxon>Hypoxylaceae</taxon>
        <taxon>Hypoxylon</taxon>
    </lineage>
</organism>
<sequence>MPVVMEVPVPSQDHNDGVRHGWRFWGIIVSLSVTSILSALDVSAISTAMPSMIKDLGTNYAYIWIANAYFLTMTAFQPLYGQNANIFGRRTLTLLAVFFFAAGSAICGPAQNIGMLIAGRAIQGIGGGGVNVMIDMIIGDLVPVRERPKYLGFVFMVYTVAVALGPVIGGLLAERVTWRWVFYLNLPVSGAAFLCLLLVLRVRYTKDTMRNSIKRVDFAGNALLIASVVAILLALTWGGVLYPWAAWRTLVPLILGLLGLIGFIAIQSTKWIPEPTMPLRLFSNRTSLAAFGLTFLHSTMLYWTSYFLPIYFQAVLEASPTTSGVDLLPTIITAMPFAMGAGVGVTKLGRYRPFHFVGYGLVAIGYGLFSLLDENTSTAYWGGIQCLNAAGIGILTTTTLPAVQAPLDETDQAIATATWAFVRSFGGVWGVAIPAAVFNTRVNQLEGSLEDANLRDLLSNGGAYGLASGNFISTLGSDSVVQGEVKNIYVRSLQLCWQVGIGFALLGFVLSFVVKEIQMRTELETEFGLEKKPKHRETGENNVSPSDDTDLAAAMKSE</sequence>
<comment type="caution">
    <text evidence="1">The sequence shown here is derived from an EMBL/GenBank/DDBJ whole genome shotgun (WGS) entry which is preliminary data.</text>
</comment>
<dbReference type="EMBL" id="MU394359">
    <property type="protein sequence ID" value="KAI6083046.1"/>
    <property type="molecule type" value="Genomic_DNA"/>
</dbReference>
<evidence type="ECO:0000313" key="1">
    <source>
        <dbReference type="EMBL" id="KAI6083046.1"/>
    </source>
</evidence>
<gene>
    <name evidence="1" type="ORF">F4821DRAFT_202293</name>
</gene>
<name>A0ACC0CRN1_9PEZI</name>
<evidence type="ECO:0000313" key="2">
    <source>
        <dbReference type="Proteomes" id="UP001497680"/>
    </source>
</evidence>
<proteinExistence type="predicted"/>